<evidence type="ECO:0000313" key="1">
    <source>
        <dbReference type="EMBL" id="MER6614715.1"/>
    </source>
</evidence>
<dbReference type="Pfam" id="PF19674">
    <property type="entry name" value="DUF6177"/>
    <property type="match status" value="1"/>
</dbReference>
<keyword evidence="2" id="KW-1185">Reference proteome</keyword>
<dbReference type="EMBL" id="JBEPBX010000012">
    <property type="protein sequence ID" value="MER6614715.1"/>
    <property type="molecule type" value="Genomic_DNA"/>
</dbReference>
<evidence type="ECO:0000313" key="2">
    <source>
        <dbReference type="Proteomes" id="UP001445472"/>
    </source>
</evidence>
<reference evidence="1 2" key="1">
    <citation type="submission" date="2024-06" db="EMBL/GenBank/DDBJ databases">
        <title>The Natural Products Discovery Center: Release of the First 8490 Sequenced Strains for Exploring Actinobacteria Biosynthetic Diversity.</title>
        <authorList>
            <person name="Kalkreuter E."/>
            <person name="Kautsar S.A."/>
            <person name="Yang D."/>
            <person name="Bader C.D."/>
            <person name="Teijaro C.N."/>
            <person name="Fluegel L."/>
            <person name="Davis C.M."/>
            <person name="Simpson J.R."/>
            <person name="Lauterbach L."/>
            <person name="Steele A.D."/>
            <person name="Gui C."/>
            <person name="Meng S."/>
            <person name="Li G."/>
            <person name="Viehrig K."/>
            <person name="Ye F."/>
            <person name="Su P."/>
            <person name="Kiefer A.F."/>
            <person name="Nichols A."/>
            <person name="Cepeda A.J."/>
            <person name="Yan W."/>
            <person name="Fan B."/>
            <person name="Jiang Y."/>
            <person name="Adhikari A."/>
            <person name="Zheng C.-J."/>
            <person name="Schuster L."/>
            <person name="Cowan T.M."/>
            <person name="Smanski M.J."/>
            <person name="Chevrette M.G."/>
            <person name="De Carvalho L.P.S."/>
            <person name="Shen B."/>
        </authorList>
    </citation>
    <scope>NUCLEOTIDE SEQUENCE [LARGE SCALE GENOMIC DNA]</scope>
    <source>
        <strain evidence="1 2">NPDC000837</strain>
    </source>
</reference>
<organism evidence="1 2">
    <name type="scientific">Streptomyces xantholiticus</name>
    <dbReference type="NCBI Taxonomy" id="68285"/>
    <lineage>
        <taxon>Bacteria</taxon>
        <taxon>Bacillati</taxon>
        <taxon>Actinomycetota</taxon>
        <taxon>Actinomycetes</taxon>
        <taxon>Kitasatosporales</taxon>
        <taxon>Streptomycetaceae</taxon>
        <taxon>Streptomyces</taxon>
    </lineage>
</organism>
<accession>A0ABV1UV93</accession>
<sequence>MTRNVVALTPRIPDARGVLAGLYAGGPDLRVSSSGEGAVMHLHTHDGRWVATVEVPMLLQVPGEVRRLLGTGAEADTPVWWTEVRATAAVSEAGRLAGSMAGRLTSLLGGSTWPTEAAHTDVVVLPSTEDGAPGPNPLGVDVLTQRAAVVLQDRPVIAATTWLTDLLQSTTSTGRELQIVTPFTSRLTLPTRTLLTNLPARWVVHDTEGGYYDGLSGAVLHWHEGRFAPATAPEGHAPIADAFQAHPSTTGEQQLHLSIRTSHPATDGLLLGGALEAAWRTLTGAPPAGWATAEPVNLPWSPRQLTELARARARKGAPTWLIAVGSADRPAIATCRIVHTPAGIEEHITLASGHTADQPPPLDVLPELAETLATRHNLTSMLTHLRPARADLTTPPHHEPPPVPLSFTLGPDAIRTIGRAHAEAIHQPRPTRLGPAARPALHYALGDGIDPTAWRHLQRLNQHLTGERT</sequence>
<dbReference type="RefSeq" id="WP_351976473.1">
    <property type="nucleotide sequence ID" value="NZ_JBEPBX010000012.1"/>
</dbReference>
<protein>
    <submittedName>
        <fullName evidence="1">DUF6177 family protein</fullName>
    </submittedName>
</protein>
<gene>
    <name evidence="1" type="ORF">ABT276_15330</name>
</gene>
<dbReference type="InterPro" id="IPR046175">
    <property type="entry name" value="DUF6177"/>
</dbReference>
<name>A0ABV1UV93_9ACTN</name>
<comment type="caution">
    <text evidence="1">The sequence shown here is derived from an EMBL/GenBank/DDBJ whole genome shotgun (WGS) entry which is preliminary data.</text>
</comment>
<dbReference type="Proteomes" id="UP001445472">
    <property type="component" value="Unassembled WGS sequence"/>
</dbReference>
<proteinExistence type="predicted"/>